<dbReference type="SUPFAM" id="SSF51735">
    <property type="entry name" value="NAD(P)-binding Rossmann-fold domains"/>
    <property type="match status" value="1"/>
</dbReference>
<organism evidence="3 4">
    <name type="scientific">Mycoplana ramosa</name>
    <name type="common">Mycoplana bullata</name>
    <dbReference type="NCBI Taxonomy" id="40837"/>
    <lineage>
        <taxon>Bacteria</taxon>
        <taxon>Pseudomonadati</taxon>
        <taxon>Pseudomonadota</taxon>
        <taxon>Alphaproteobacteria</taxon>
        <taxon>Hyphomicrobiales</taxon>
        <taxon>Rhizobiaceae</taxon>
        <taxon>Mycoplana</taxon>
    </lineage>
</organism>
<comment type="similarity">
    <text evidence="1">Belongs to the short-chain dehydrogenases/reductases (SDR) family.</text>
</comment>
<sequence>MTASFRSLRRHAARPLAIVTGGRRGIGLGIAKALAAEGFDLAITGIGEADASTDRMLAELGQAGAKAVYFKADLADVAGHTATVEAIMSAFGRIDCLVNNAGIASVARGDFLDLEPENFDTIVATNLRGTVFFTQAVVRAMLPAPAAGPRAIVNITSVSATMSSPERLDYCMTKAGLAAFSQGLALRLAETGISVFEIRPGIIRSDMTAGVSAKYDALIEGGLVPMKRWGEPDDIGAAVAALASGRFAFATGSVIDLDGGLSIGRL</sequence>
<dbReference type="Proteomes" id="UP001597173">
    <property type="component" value="Unassembled WGS sequence"/>
</dbReference>
<dbReference type="NCBIfam" id="NF009386">
    <property type="entry name" value="PRK12745.1"/>
    <property type="match status" value="1"/>
</dbReference>
<proteinExistence type="inferred from homology"/>
<evidence type="ECO:0000256" key="2">
    <source>
        <dbReference type="ARBA" id="ARBA00023002"/>
    </source>
</evidence>
<dbReference type="RefSeq" id="WP_374837507.1">
    <property type="nucleotide sequence ID" value="NZ_JBHEEW010000005.1"/>
</dbReference>
<dbReference type="PROSITE" id="PS00061">
    <property type="entry name" value="ADH_SHORT"/>
    <property type="match status" value="1"/>
</dbReference>
<keyword evidence="4" id="KW-1185">Reference proteome</keyword>
<dbReference type="EMBL" id="JBHTNF010000004">
    <property type="protein sequence ID" value="MFD1328024.1"/>
    <property type="molecule type" value="Genomic_DNA"/>
</dbReference>
<keyword evidence="2" id="KW-0560">Oxidoreductase</keyword>
<evidence type="ECO:0000313" key="4">
    <source>
        <dbReference type="Proteomes" id="UP001597173"/>
    </source>
</evidence>
<dbReference type="PANTHER" id="PTHR42760">
    <property type="entry name" value="SHORT-CHAIN DEHYDROGENASES/REDUCTASES FAMILY MEMBER"/>
    <property type="match status" value="1"/>
</dbReference>
<dbReference type="PRINTS" id="PR00080">
    <property type="entry name" value="SDRFAMILY"/>
</dbReference>
<accession>A0ABW3YVV3</accession>
<name>A0ABW3YVV3_MYCRA</name>
<dbReference type="Pfam" id="PF13561">
    <property type="entry name" value="adh_short_C2"/>
    <property type="match status" value="1"/>
</dbReference>
<dbReference type="PANTHER" id="PTHR42760:SF133">
    <property type="entry name" value="3-OXOACYL-[ACYL-CARRIER-PROTEIN] REDUCTASE"/>
    <property type="match status" value="1"/>
</dbReference>
<reference evidence="4" key="1">
    <citation type="journal article" date="2019" name="Int. J. Syst. Evol. Microbiol.">
        <title>The Global Catalogue of Microorganisms (GCM) 10K type strain sequencing project: providing services to taxonomists for standard genome sequencing and annotation.</title>
        <authorList>
            <consortium name="The Broad Institute Genomics Platform"/>
            <consortium name="The Broad Institute Genome Sequencing Center for Infectious Disease"/>
            <person name="Wu L."/>
            <person name="Ma J."/>
        </authorList>
    </citation>
    <scope>NUCLEOTIDE SEQUENCE [LARGE SCALE GENOMIC DNA]</scope>
    <source>
        <strain evidence="4">CCUG 55609</strain>
    </source>
</reference>
<comment type="caution">
    <text evidence="3">The sequence shown here is derived from an EMBL/GenBank/DDBJ whole genome shotgun (WGS) entry which is preliminary data.</text>
</comment>
<protein>
    <submittedName>
        <fullName evidence="3">3-ketoacyl-ACP reductase</fullName>
    </submittedName>
</protein>
<dbReference type="InterPro" id="IPR002347">
    <property type="entry name" value="SDR_fam"/>
</dbReference>
<dbReference type="InterPro" id="IPR020904">
    <property type="entry name" value="Sc_DH/Rdtase_CS"/>
</dbReference>
<dbReference type="InterPro" id="IPR036291">
    <property type="entry name" value="NAD(P)-bd_dom_sf"/>
</dbReference>
<dbReference type="PRINTS" id="PR00081">
    <property type="entry name" value="GDHRDH"/>
</dbReference>
<dbReference type="Gene3D" id="3.40.50.720">
    <property type="entry name" value="NAD(P)-binding Rossmann-like Domain"/>
    <property type="match status" value="1"/>
</dbReference>
<evidence type="ECO:0000256" key="1">
    <source>
        <dbReference type="ARBA" id="ARBA00006484"/>
    </source>
</evidence>
<gene>
    <name evidence="3" type="ORF">ACFQ33_08975</name>
</gene>
<evidence type="ECO:0000313" key="3">
    <source>
        <dbReference type="EMBL" id="MFD1328024.1"/>
    </source>
</evidence>